<dbReference type="InterPro" id="IPR013132">
    <property type="entry name" value="PseI/NeuA/B-like_N"/>
</dbReference>
<dbReference type="AlphaFoldDB" id="A0A3D8IY06"/>
<dbReference type="EC" id="2.5.1.97" evidence="1"/>
<dbReference type="RefSeq" id="WP_115569923.1">
    <property type="nucleotide sequence ID" value="NZ_NXLV01000013.1"/>
</dbReference>
<dbReference type="Gene3D" id="3.90.1210.10">
    <property type="entry name" value="Antifreeze-like/N-acetylneuraminic acid synthase C-terminal domain"/>
    <property type="match status" value="1"/>
</dbReference>
<dbReference type="InterPro" id="IPR006190">
    <property type="entry name" value="SAF_AFP_Neu5Ac"/>
</dbReference>
<dbReference type="Pfam" id="PF03102">
    <property type="entry name" value="NeuB"/>
    <property type="match status" value="1"/>
</dbReference>
<dbReference type="OrthoDB" id="9781701at2"/>
<dbReference type="PANTHER" id="PTHR42966:SF2">
    <property type="entry name" value="PSEUDAMINIC ACID SYNTHASE"/>
    <property type="match status" value="1"/>
</dbReference>
<evidence type="ECO:0000256" key="1">
    <source>
        <dbReference type="NCBIfam" id="TIGR03586"/>
    </source>
</evidence>
<dbReference type="Pfam" id="PF08666">
    <property type="entry name" value="SAF"/>
    <property type="match status" value="1"/>
</dbReference>
<dbReference type="InterPro" id="IPR020030">
    <property type="entry name" value="Pseudaminic_synth_PseI"/>
</dbReference>
<accession>A0A3D8IY06</accession>
<dbReference type="Proteomes" id="UP000257045">
    <property type="component" value="Unassembled WGS sequence"/>
</dbReference>
<dbReference type="NCBIfam" id="TIGR03586">
    <property type="entry name" value="PseI"/>
    <property type="match status" value="1"/>
</dbReference>
<feature type="domain" description="AFP-like" evidence="2">
    <location>
        <begin position="277"/>
        <end position="333"/>
    </location>
</feature>
<comment type="caution">
    <text evidence="3">The sequence shown here is derived from an EMBL/GenBank/DDBJ whole genome shotgun (WGS) entry which is preliminary data.</text>
</comment>
<reference evidence="3 4" key="1">
    <citation type="submission" date="2018-04" db="EMBL/GenBank/DDBJ databases">
        <title>Novel Campyloabacter and Helicobacter Species and Strains.</title>
        <authorList>
            <person name="Mannion A.J."/>
            <person name="Shen Z."/>
            <person name="Fox J.G."/>
        </authorList>
    </citation>
    <scope>NUCLEOTIDE SEQUENCE [LARGE SCALE GENOMIC DNA]</scope>
    <source>
        <strain evidence="3 4">MIT 04-9366</strain>
    </source>
</reference>
<keyword evidence="4" id="KW-1185">Reference proteome</keyword>
<protein>
    <recommendedName>
        <fullName evidence="1">Pseudaminic acid synthase</fullName>
        <ecNumber evidence="1">2.5.1.97</ecNumber>
    </recommendedName>
</protein>
<dbReference type="SUPFAM" id="SSF51269">
    <property type="entry name" value="AFP III-like domain"/>
    <property type="match status" value="1"/>
</dbReference>
<dbReference type="InterPro" id="IPR036732">
    <property type="entry name" value="AFP_Neu5c_C_sf"/>
</dbReference>
<sequence>MSPLIVAELSANHNQDFSLALESIKVAKEIGADAIKIQTYTPSCLTLDSQNEDFLIKEGLWKGENLYSLYAKAYTPFEWHKPLFEYAKEIGITLFSTPFSLEGLELLESLGCPMYKVASFELTYLDLIKHIASTNKPIILSSGMATDEEIGEAIRVCRSVGNEDITLLKCTSSYPTPLDEAHLSVMKTFESKWGVKVGLSDHTQGFLAPVIATSLGASMIEKHFIIDKSLGGVDSAFSLDKIEFEEMIKYVRNTALALGDEDYQNSIEDKKREFSRSIFASKAIKKGEVFSLENLTIKRPNKGLHPRFLNNVLGKRATRDLDFATPLKNGDFE</sequence>
<dbReference type="GO" id="GO:0047444">
    <property type="term" value="F:N-acylneuraminate-9-phosphate synthase activity"/>
    <property type="evidence" value="ECO:0007669"/>
    <property type="project" value="TreeGrafter"/>
</dbReference>
<dbReference type="PANTHER" id="PTHR42966">
    <property type="entry name" value="N-ACETYLNEURAMINATE SYNTHASE"/>
    <property type="match status" value="1"/>
</dbReference>
<dbReference type="InterPro" id="IPR013785">
    <property type="entry name" value="Aldolase_TIM"/>
</dbReference>
<dbReference type="SMART" id="SM00858">
    <property type="entry name" value="SAF"/>
    <property type="match status" value="1"/>
</dbReference>
<dbReference type="InterPro" id="IPR057736">
    <property type="entry name" value="SAF_PseI/NeuA/NeuB"/>
</dbReference>
<dbReference type="Gene3D" id="3.20.20.70">
    <property type="entry name" value="Aldolase class I"/>
    <property type="match status" value="1"/>
</dbReference>
<dbReference type="InterPro" id="IPR051690">
    <property type="entry name" value="PseI-like"/>
</dbReference>
<dbReference type="EMBL" id="NXLV01000013">
    <property type="protein sequence ID" value="RDU69795.1"/>
    <property type="molecule type" value="Genomic_DNA"/>
</dbReference>
<evidence type="ECO:0000259" key="2">
    <source>
        <dbReference type="PROSITE" id="PS50844"/>
    </source>
</evidence>
<dbReference type="PROSITE" id="PS50844">
    <property type="entry name" value="AFP_LIKE"/>
    <property type="match status" value="1"/>
</dbReference>
<dbReference type="InterPro" id="IPR013974">
    <property type="entry name" value="SAF"/>
</dbReference>
<evidence type="ECO:0000313" key="3">
    <source>
        <dbReference type="EMBL" id="RDU69795.1"/>
    </source>
</evidence>
<dbReference type="CDD" id="cd11615">
    <property type="entry name" value="SAF_NeuB_like"/>
    <property type="match status" value="1"/>
</dbReference>
<gene>
    <name evidence="3" type="primary">pseI</name>
    <name evidence="3" type="ORF">CQA58_06545</name>
</gene>
<evidence type="ECO:0000313" key="4">
    <source>
        <dbReference type="Proteomes" id="UP000257045"/>
    </source>
</evidence>
<proteinExistence type="predicted"/>
<organism evidence="3 4">
    <name type="scientific">Helicobacter brantae</name>
    <dbReference type="NCBI Taxonomy" id="375927"/>
    <lineage>
        <taxon>Bacteria</taxon>
        <taxon>Pseudomonadati</taxon>
        <taxon>Campylobacterota</taxon>
        <taxon>Epsilonproteobacteria</taxon>
        <taxon>Campylobacterales</taxon>
        <taxon>Helicobacteraceae</taxon>
        <taxon>Helicobacter</taxon>
    </lineage>
</organism>
<dbReference type="GO" id="GO:0016051">
    <property type="term" value="P:carbohydrate biosynthetic process"/>
    <property type="evidence" value="ECO:0007669"/>
    <property type="project" value="InterPro"/>
</dbReference>
<dbReference type="SUPFAM" id="SSF51569">
    <property type="entry name" value="Aldolase"/>
    <property type="match status" value="1"/>
</dbReference>
<name>A0A3D8IY06_9HELI</name>